<proteinExistence type="inferred from homology"/>
<evidence type="ECO:0000256" key="1">
    <source>
        <dbReference type="ARBA" id="ARBA00034120"/>
    </source>
</evidence>
<dbReference type="SUPFAM" id="SSF56672">
    <property type="entry name" value="DNA/RNA polymerases"/>
    <property type="match status" value="1"/>
</dbReference>
<protein>
    <recommendedName>
        <fullName evidence="2">Reverse transcriptase domain-containing protein</fullName>
    </recommendedName>
</protein>
<dbReference type="EMBL" id="BAEQ01000046">
    <property type="protein sequence ID" value="GAC29557.1"/>
    <property type="molecule type" value="Genomic_DNA"/>
</dbReference>
<sequence length="135" mass="15825">MNLLAQYAKRSVEYGGLFTDFTQGISSDCSLSPLISSFYLYELDKAMEDKSVFYRRYMDDVIVLSTSRWKLRKAIKTVNQQFAKLKLKQHPDKTTIGRIKNSFDFLGYQFGEEKITVSKRTLHNHIRRLTQPLFI</sequence>
<dbReference type="Proteomes" id="UP000006251">
    <property type="component" value="Unassembled WGS sequence"/>
</dbReference>
<dbReference type="PROSITE" id="PS50878">
    <property type="entry name" value="RT_POL"/>
    <property type="match status" value="1"/>
</dbReference>
<dbReference type="PANTHER" id="PTHR34047:SF8">
    <property type="entry name" value="PROTEIN YKFC"/>
    <property type="match status" value="1"/>
</dbReference>
<comment type="similarity">
    <text evidence="1">Belongs to the bacterial reverse transcriptase family.</text>
</comment>
<dbReference type="PANTHER" id="PTHR34047">
    <property type="entry name" value="NUCLEAR INTRON MATURASE 1, MITOCHONDRIAL-RELATED"/>
    <property type="match status" value="1"/>
</dbReference>
<evidence type="ECO:0000313" key="3">
    <source>
        <dbReference type="EMBL" id="GAC29557.1"/>
    </source>
</evidence>
<comment type="caution">
    <text evidence="3">The sequence shown here is derived from an EMBL/GenBank/DDBJ whole genome shotgun (WGS) entry which is preliminary data.</text>
</comment>
<name>K6ZGS8_9ALTE</name>
<organism evidence="3 4">
    <name type="scientific">Brumicola pallidula DSM 14239 = ACAM 615</name>
    <dbReference type="NCBI Taxonomy" id="1121922"/>
    <lineage>
        <taxon>Bacteria</taxon>
        <taxon>Pseudomonadati</taxon>
        <taxon>Pseudomonadota</taxon>
        <taxon>Gammaproteobacteria</taxon>
        <taxon>Alteromonadales</taxon>
        <taxon>Alteromonadaceae</taxon>
        <taxon>Brumicola</taxon>
    </lineage>
</organism>
<reference evidence="4" key="1">
    <citation type="journal article" date="2014" name="Environ. Microbiol.">
        <title>Comparative genomics of the marine bacterial genus Glaciecola reveals the high degree of genomic diversity and genomic characteristic for cold adaptation.</title>
        <authorList>
            <person name="Qin Q.L."/>
            <person name="Xie B.B."/>
            <person name="Yu Y."/>
            <person name="Shu Y.L."/>
            <person name="Rong J.C."/>
            <person name="Zhang Y.J."/>
            <person name="Zhao D.L."/>
            <person name="Chen X.L."/>
            <person name="Zhang X.Y."/>
            <person name="Chen B."/>
            <person name="Zhou B.C."/>
            <person name="Zhang Y.Z."/>
        </authorList>
    </citation>
    <scope>NUCLEOTIDE SEQUENCE [LARGE SCALE GENOMIC DNA]</scope>
    <source>
        <strain evidence="4">ACAM 615</strain>
    </source>
</reference>
<dbReference type="InterPro" id="IPR000477">
    <property type="entry name" value="RT_dom"/>
</dbReference>
<feature type="domain" description="Reverse transcriptase" evidence="2">
    <location>
        <begin position="1"/>
        <end position="110"/>
    </location>
</feature>
<dbReference type="InterPro" id="IPR043128">
    <property type="entry name" value="Rev_trsase/Diguanyl_cyclase"/>
</dbReference>
<dbReference type="Gene3D" id="3.30.70.270">
    <property type="match status" value="1"/>
</dbReference>
<evidence type="ECO:0000259" key="2">
    <source>
        <dbReference type="PROSITE" id="PS50878"/>
    </source>
</evidence>
<dbReference type="Pfam" id="PF00078">
    <property type="entry name" value="RVT_1"/>
    <property type="match status" value="1"/>
</dbReference>
<evidence type="ECO:0000313" key="4">
    <source>
        <dbReference type="Proteomes" id="UP000006251"/>
    </source>
</evidence>
<keyword evidence="4" id="KW-1185">Reference proteome</keyword>
<dbReference type="AlphaFoldDB" id="K6ZGS8"/>
<gene>
    <name evidence="3" type="ORF">GPAL_2706</name>
</gene>
<dbReference type="InterPro" id="IPR051083">
    <property type="entry name" value="GrpII_Intron_Splice-Mob/Def"/>
</dbReference>
<accession>K6ZGS8</accession>
<dbReference type="InterPro" id="IPR043502">
    <property type="entry name" value="DNA/RNA_pol_sf"/>
</dbReference>